<evidence type="ECO:0000313" key="3">
    <source>
        <dbReference type="EMBL" id="MEJ2863706.1"/>
    </source>
</evidence>
<feature type="region of interest" description="Disordered" evidence="1">
    <location>
        <begin position="1"/>
        <end position="23"/>
    </location>
</feature>
<keyword evidence="4" id="KW-1185">Reference proteome</keyword>
<dbReference type="SUPFAM" id="SSF54427">
    <property type="entry name" value="NTF2-like"/>
    <property type="match status" value="1"/>
</dbReference>
<reference evidence="3 4" key="1">
    <citation type="submission" date="2024-03" db="EMBL/GenBank/DDBJ databases">
        <title>Actinomycetospora sp. OC33-EN07, a novel actinomycete isolated from wild orchid (Aerides multiflora).</title>
        <authorList>
            <person name="Suriyachadkun C."/>
        </authorList>
    </citation>
    <scope>NUCLEOTIDE SEQUENCE [LARGE SCALE GENOMIC DNA]</scope>
    <source>
        <strain evidence="3 4">OC33-EN07</strain>
    </source>
</reference>
<organism evidence="3 4">
    <name type="scientific">Actinomycetospora flava</name>
    <dbReference type="NCBI Taxonomy" id="3129232"/>
    <lineage>
        <taxon>Bacteria</taxon>
        <taxon>Bacillati</taxon>
        <taxon>Actinomycetota</taxon>
        <taxon>Actinomycetes</taxon>
        <taxon>Pseudonocardiales</taxon>
        <taxon>Pseudonocardiaceae</taxon>
        <taxon>Actinomycetospora</taxon>
    </lineage>
</organism>
<feature type="domain" description="SnoaL-like" evidence="2">
    <location>
        <begin position="28"/>
        <end position="127"/>
    </location>
</feature>
<dbReference type="InterPro" id="IPR037401">
    <property type="entry name" value="SnoaL-like"/>
</dbReference>
<sequence>MTHPARAIVPEEDGPGSPPPSASALAQRNLFEVFDERDPEARARAAEEIYSGDIEFHDPEGTVRGREAVAAKAGALLDDAPGFAFSLIRARQNAGTVSVLDWAFGPDGGDPVVTGTDVVLVADGRIRSLHTLLDT</sequence>
<evidence type="ECO:0000256" key="1">
    <source>
        <dbReference type="SAM" id="MobiDB-lite"/>
    </source>
</evidence>
<proteinExistence type="predicted"/>
<dbReference type="Proteomes" id="UP001369736">
    <property type="component" value="Unassembled WGS sequence"/>
</dbReference>
<dbReference type="InterPro" id="IPR032710">
    <property type="entry name" value="NTF2-like_dom_sf"/>
</dbReference>
<name>A0ABU8M9K3_9PSEU</name>
<dbReference type="Gene3D" id="3.10.450.50">
    <property type="match status" value="1"/>
</dbReference>
<comment type="caution">
    <text evidence="3">The sequence shown here is derived from an EMBL/GenBank/DDBJ whole genome shotgun (WGS) entry which is preliminary data.</text>
</comment>
<dbReference type="RefSeq" id="WP_337705067.1">
    <property type="nucleotide sequence ID" value="NZ_JBBEGM010000009.1"/>
</dbReference>
<accession>A0ABU8M9K3</accession>
<protein>
    <submittedName>
        <fullName evidence="3">Nuclear transport factor 2 family protein</fullName>
    </submittedName>
</protein>
<evidence type="ECO:0000313" key="4">
    <source>
        <dbReference type="Proteomes" id="UP001369736"/>
    </source>
</evidence>
<evidence type="ECO:0000259" key="2">
    <source>
        <dbReference type="Pfam" id="PF12680"/>
    </source>
</evidence>
<gene>
    <name evidence="3" type="ORF">WCD58_21275</name>
</gene>
<dbReference type="Pfam" id="PF12680">
    <property type="entry name" value="SnoaL_2"/>
    <property type="match status" value="1"/>
</dbReference>
<dbReference type="EMBL" id="JBBEGM010000009">
    <property type="protein sequence ID" value="MEJ2863706.1"/>
    <property type="molecule type" value="Genomic_DNA"/>
</dbReference>